<keyword evidence="1" id="KW-1245">Viral tail assembly</keyword>
<reference evidence="4" key="1">
    <citation type="submission" date="2017-06" db="EMBL/GenBank/DDBJ databases">
        <title>Novel phages from South African skin metaviromes.</title>
        <authorList>
            <person name="van Zyl L.J."/>
            <person name="Abrahams Y."/>
            <person name="Stander E.A."/>
            <person name="Kirby B.M."/>
            <person name="Clavaud C."/>
            <person name="Farcet C."/>
            <person name="Breton L."/>
            <person name="Trindade M.I."/>
        </authorList>
    </citation>
    <scope>NUCLEOTIDE SEQUENCE</scope>
</reference>
<dbReference type="GO" id="GO:0098003">
    <property type="term" value="P:viral tail assembly"/>
    <property type="evidence" value="ECO:0007669"/>
    <property type="project" value="UniProtKB-KW"/>
</dbReference>
<dbReference type="Pfam" id="PF20155">
    <property type="entry name" value="TMP_3"/>
    <property type="match status" value="1"/>
</dbReference>
<dbReference type="PANTHER" id="PTHR34491">
    <property type="entry name" value="A-TYPE INCLUSION PROTEIN, PUTATIVE-RELATED"/>
    <property type="match status" value="1"/>
</dbReference>
<keyword evidence="1" id="KW-1188">Viral release from host cell</keyword>
<evidence type="ECO:0000256" key="1">
    <source>
        <dbReference type="ARBA" id="ARBA00022465"/>
    </source>
</evidence>
<accession>A0A2H4JC10</accession>
<evidence type="ECO:0000313" key="4">
    <source>
        <dbReference type="EMBL" id="ASN71523.1"/>
    </source>
</evidence>
<feature type="domain" description="Tape measure protein N-terminal" evidence="3">
    <location>
        <begin position="75"/>
        <end position="246"/>
    </location>
</feature>
<organism evidence="4">
    <name type="scientific">uncultured Caudovirales phage</name>
    <dbReference type="NCBI Taxonomy" id="2100421"/>
    <lineage>
        <taxon>Viruses</taxon>
        <taxon>Duplodnaviria</taxon>
        <taxon>Heunggongvirae</taxon>
        <taxon>Uroviricota</taxon>
        <taxon>Caudoviricetes</taxon>
        <taxon>Peduoviridae</taxon>
        <taxon>Maltschvirus</taxon>
        <taxon>Maltschvirus maltsch</taxon>
    </lineage>
</organism>
<dbReference type="PANTHER" id="PTHR34491:SF156">
    <property type="entry name" value="KINESIN MOTOR DOMAIN-CONTAINING PROTEIN"/>
    <property type="match status" value="1"/>
</dbReference>
<keyword evidence="2" id="KW-0175">Coiled coil</keyword>
<feature type="coiled-coil region" evidence="2">
    <location>
        <begin position="1347"/>
        <end position="1385"/>
    </location>
</feature>
<evidence type="ECO:0000259" key="3">
    <source>
        <dbReference type="Pfam" id="PF20155"/>
    </source>
</evidence>
<dbReference type="InterPro" id="IPR013491">
    <property type="entry name" value="Tape_meas_N"/>
</dbReference>
<protein>
    <submittedName>
        <fullName evidence="4">Putative tapemeasure protein</fullName>
    </submittedName>
</protein>
<evidence type="ECO:0000256" key="2">
    <source>
        <dbReference type="SAM" id="Coils"/>
    </source>
</evidence>
<dbReference type="EMBL" id="MF417927">
    <property type="protein sequence ID" value="ASN71523.1"/>
    <property type="molecule type" value="Genomic_DNA"/>
</dbReference>
<gene>
    <name evidence="4" type="ORF">9F2_17</name>
</gene>
<proteinExistence type="predicted"/>
<sequence length="1621" mass="168033">MADENIQRMLVQIEATTAGLRRELDKGESSVKRFSDNADKSAKGVGISFEGMARSAAKMAAPLLGAVSAMEALGKAVEVQRQFDKLNAGLITATGSSEKAAIAFGALQDFAAKTPYSLDQAVEGFTKLVNLGLTPSEKALTSYGNTAAAMGKDLNQMIEAVADASTGEFERLKEFGITSSQQGDKVSLTFRGVTTTIGKSAKEIEGYLLNLGLTDFAGAMDQRAKTLDGAISNLGDTWDQTFRLINEKGLGQVMQDAVGIAADALQELNDSLASGQFENYLSAIGDKFDGFGGDIKNLINLLKDQFGEFFEYFGNGAVEAGQILVGAFKDFPENVRAFIQLMVTEVFTGFEKVKAYSVAFKDAVAATFSNTTYKEVGDQLEQTLGRINSTRDSSIEGILAERDAAVGSFKAQSSAADERLKKYREERAESARSGEDRLAQFSKQTEAAKTLSKEEENKLKQQAKALADLLAQSKISTDAANALADAYFLGQDRLAKLTLEEKVNQELLKTGAAARDKVTAAMQAQQDAESRRDIGKSTFDLKAETAALELQAVATLQGTTALEAFNVEKAKAAILSGKNVNALTEETRQYLEASAANQKAAKALQQAGEVEGIMDRLNPQAKLLKDYTKEVDALTKAMELDKDNSAKYAETLRLLGLEYEQNRVAATAWGKFTEGAVDRVDDAFADAWKNIGEGFDGFATSLKDGFKQLLAELAHMAITKPIIMQIGAALGVGGLSASQGVGGIGGSGGGGLNIVSLAQNAYSVYSGLTGVGSAIYGGYQVGGLTGAAQAGVGYYGNMLSNGANYVSGLFGGASGAAAGSAAASSAAGASAAGYTGQAYANWAAGQYASQAANNIASTISSYGPYFAAIAGALQGWQAAGFKGAVAGAGGAVGGFYAGAQVGSYFGPIGTAIGGAIGAVAGAAFGSKLFGGQWQTKDAGLSLGVEGGDLSATGYEYQKKKGGLFGKNKKRTVFSALDADTQAALDMTFDAGMDQIQALYEQFGIDVSQSALDGLSIAATQISTKGKTTEELQKLIGDWFTGTFDSITDQINTAMGSQFRAGLTLDGLKLLLGNLISVNGMLDLLNVGVLKITPAGAYAAEALGALAGGMDKLTENVNGYYGAFFTEAEKQADTLSAVNAQFQAMGVSLPPLRQGYRDIVSAIDVSTAAGQAMFTSLTSLWQTASSYYDILEAQSKAAKQAQAEAQASMLSGAMGTLQRAVQRQQNALSAAYNAQAEGLNASLSTSQGVMSSLTSMANGLASALKALQGQSDAAQSVLYQQAQATLVSAAAIARAGGSIAGLAGIDDALSAVTNNDASRYGNWEDFARDQGRSLVLIDELNSAAGGQLDQAQASVKALQDQIALAKKQYEMESTKLQGQLDLAQAQIDGINGIDTRLLSVNESLAEILAAITKASPNGTGATNADSIIDAAYRAALGRSADAPGAAYWKQQLASGAVNSNNLSTAIAAAGAANAAAAPSQVAAAYASTLGRMPTEADMAYWTGQMASGAVTDIGAAIKASAVANGQIPAFASGGSYMGGLALVGERGPEVIDFNRPGYVYNARETAGMLSGADLSGVMGLLAQLLTAVGEGNDHLWFINDRTRATADNTEVLRDQALKEATV</sequence>
<name>A0A2H4JC10_9CAUD</name>